<dbReference type="RefSeq" id="WP_218471136.1">
    <property type="nucleotide sequence ID" value="NZ_BAABJN010000006.1"/>
</dbReference>
<evidence type="ECO:0000256" key="1">
    <source>
        <dbReference type="SAM" id="MobiDB-lite"/>
    </source>
</evidence>
<evidence type="ECO:0000313" key="3">
    <source>
        <dbReference type="Proteomes" id="UP000694257"/>
    </source>
</evidence>
<accession>A0ABX8RKW3</accession>
<keyword evidence="3" id="KW-1185">Reference proteome</keyword>
<organism evidence="2 3">
    <name type="scientific">Nocardia iowensis</name>
    <dbReference type="NCBI Taxonomy" id="204891"/>
    <lineage>
        <taxon>Bacteria</taxon>
        <taxon>Bacillati</taxon>
        <taxon>Actinomycetota</taxon>
        <taxon>Actinomycetes</taxon>
        <taxon>Mycobacteriales</taxon>
        <taxon>Nocardiaceae</taxon>
        <taxon>Nocardia</taxon>
    </lineage>
</organism>
<sequence>MLLIEDFGEHIEADLFTRGWDLLDYMRGKRPWTQLIRLLRRQPIWSHYQAALLMDPELGERRAAEPEPEDAEPQPLSPLHYDLPALLALRHIDVTKELIRVVASVFADSPAAPLPPEPRPMTAEAHARARADRDQVLGVLSRLGVQL</sequence>
<dbReference type="Proteomes" id="UP000694257">
    <property type="component" value="Chromosome"/>
</dbReference>
<evidence type="ECO:0000313" key="2">
    <source>
        <dbReference type="EMBL" id="QXN90264.1"/>
    </source>
</evidence>
<proteinExistence type="predicted"/>
<dbReference type="EMBL" id="CP078145">
    <property type="protein sequence ID" value="QXN90264.1"/>
    <property type="molecule type" value="Genomic_DNA"/>
</dbReference>
<feature type="region of interest" description="Disordered" evidence="1">
    <location>
        <begin position="58"/>
        <end position="77"/>
    </location>
</feature>
<protein>
    <submittedName>
        <fullName evidence="2">Uncharacterized protein</fullName>
    </submittedName>
</protein>
<gene>
    <name evidence="2" type="ORF">KV110_33370</name>
</gene>
<reference evidence="2 3" key="1">
    <citation type="submission" date="2021-07" db="EMBL/GenBank/DDBJ databases">
        <title>Whole Genome Sequence of Nocardia Iowensis.</title>
        <authorList>
            <person name="Lamm A."/>
            <person name="Collins-Fairclough A.M."/>
            <person name="Bunk B."/>
            <person name="Sproer C."/>
        </authorList>
    </citation>
    <scope>NUCLEOTIDE SEQUENCE [LARGE SCALE GENOMIC DNA]</scope>
    <source>
        <strain evidence="2 3">NRRL 5646</strain>
    </source>
</reference>
<name>A0ABX8RKW3_NOCIO</name>